<dbReference type="InterPro" id="IPR007791">
    <property type="entry name" value="DjlA_N"/>
</dbReference>
<dbReference type="InterPro" id="IPR018490">
    <property type="entry name" value="cNMP-bd_dom_sf"/>
</dbReference>
<dbReference type="Pfam" id="PF00027">
    <property type="entry name" value="cNMP_binding"/>
    <property type="match status" value="1"/>
</dbReference>
<evidence type="ECO:0000256" key="8">
    <source>
        <dbReference type="ARBA" id="ARBA00023303"/>
    </source>
</evidence>
<dbReference type="GO" id="GO:0044877">
    <property type="term" value="F:protein-containing complex binding"/>
    <property type="evidence" value="ECO:0007669"/>
    <property type="project" value="TreeGrafter"/>
</dbReference>
<dbReference type="PANTHER" id="PTHR45638:SF11">
    <property type="entry name" value="CYCLIC NUCLEOTIDE-GATED CATION CHANNEL SUBUNIT A"/>
    <property type="match status" value="1"/>
</dbReference>
<dbReference type="GO" id="GO:0016020">
    <property type="term" value="C:membrane"/>
    <property type="evidence" value="ECO:0007669"/>
    <property type="project" value="UniProtKB-SubCell"/>
</dbReference>
<dbReference type="InterPro" id="IPR018488">
    <property type="entry name" value="cNMP-bd_CS"/>
</dbReference>
<evidence type="ECO:0000313" key="10">
    <source>
        <dbReference type="EMBL" id="PCI28230.1"/>
    </source>
</evidence>
<keyword evidence="3" id="KW-0812">Transmembrane</keyword>
<comment type="caution">
    <text evidence="10">The sequence shown here is derived from an EMBL/GenBank/DDBJ whole genome shotgun (WGS) entry which is preliminary data.</text>
</comment>
<name>A0A2A4T3K3_9DELT</name>
<dbReference type="PROSITE" id="PS50042">
    <property type="entry name" value="CNMP_BINDING_3"/>
    <property type="match status" value="1"/>
</dbReference>
<keyword evidence="7" id="KW-1071">Ligand-gated ion channel</keyword>
<keyword evidence="4" id="KW-1133">Transmembrane helix</keyword>
<dbReference type="GO" id="GO:0005221">
    <property type="term" value="F:intracellularly cyclic nucleotide-activated monoatomic cation channel activity"/>
    <property type="evidence" value="ECO:0007669"/>
    <property type="project" value="InterPro"/>
</dbReference>
<dbReference type="EMBL" id="NVSR01000038">
    <property type="protein sequence ID" value="PCI28230.1"/>
    <property type="molecule type" value="Genomic_DNA"/>
</dbReference>
<dbReference type="Pfam" id="PF05099">
    <property type="entry name" value="TerB"/>
    <property type="match status" value="1"/>
</dbReference>
<accession>A0A2A4T3K3</accession>
<evidence type="ECO:0000256" key="2">
    <source>
        <dbReference type="ARBA" id="ARBA00022448"/>
    </source>
</evidence>
<evidence type="ECO:0000256" key="3">
    <source>
        <dbReference type="ARBA" id="ARBA00022692"/>
    </source>
</evidence>
<keyword evidence="2" id="KW-0813">Transport</keyword>
<evidence type="ECO:0000256" key="7">
    <source>
        <dbReference type="ARBA" id="ARBA00023286"/>
    </source>
</evidence>
<dbReference type="SUPFAM" id="SSF158682">
    <property type="entry name" value="TerB-like"/>
    <property type="match status" value="1"/>
</dbReference>
<dbReference type="Gene3D" id="1.10.3680.10">
    <property type="entry name" value="TerB-like"/>
    <property type="match status" value="1"/>
</dbReference>
<keyword evidence="5" id="KW-0406">Ion transport</keyword>
<protein>
    <recommendedName>
        <fullName evidence="9">Cyclic nucleotide-binding domain-containing protein</fullName>
    </recommendedName>
</protein>
<gene>
    <name evidence="10" type="ORF">COB67_06860</name>
</gene>
<keyword evidence="6" id="KW-0472">Membrane</keyword>
<dbReference type="CDD" id="cd00038">
    <property type="entry name" value="CAP_ED"/>
    <property type="match status" value="1"/>
</dbReference>
<dbReference type="Proteomes" id="UP000218113">
    <property type="component" value="Unassembled WGS sequence"/>
</dbReference>
<dbReference type="InterPro" id="IPR029024">
    <property type="entry name" value="TerB-like"/>
</dbReference>
<dbReference type="InterPro" id="IPR014710">
    <property type="entry name" value="RmlC-like_jellyroll"/>
</dbReference>
<dbReference type="PROSITE" id="PS00889">
    <property type="entry name" value="CNMP_BINDING_2"/>
    <property type="match status" value="1"/>
</dbReference>
<sequence length="418" mass="47540">MNPQIYQDFNQIDVLLADKERFCAQLQIDPAFYQALDQSTNLADLIQNLVKTEQVSAPELPNMFSRLNGIGQFAFALMVVSQTTGWTAGSLKTLKSEKIRPNLLFESGVKIETNLSPAVPNNLLGNIAWNFLEWMIFPGLKIAYADGDFSVDEREAILTLFSTHWGFRADFLEVMITETEAQLHHFDYQTLTRNFQRICDDFPEINANDIRQELTGYIKHIVAADGIIHPSEEKELDELNACFLRAAEPEKRTPKVNNFWDYIFHSYRKEKETSVLEILRGIPLFEQLTRRELKTVAKIIHRRKYRQGELLFLKDDPGAAMFIIKSGAINIVVPDHHNNDMVLATLKAGTFVGELALLDSSARSASAKAIEATEALAFFRSEFNKLLKTHPTIGSKIMRELAIIIGQRLKATNEQLYK</sequence>
<dbReference type="InterPro" id="IPR000595">
    <property type="entry name" value="cNMP-bd_dom"/>
</dbReference>
<evidence type="ECO:0000259" key="9">
    <source>
        <dbReference type="PROSITE" id="PS50042"/>
    </source>
</evidence>
<reference evidence="11" key="1">
    <citation type="submission" date="2017-08" db="EMBL/GenBank/DDBJ databases">
        <title>A dynamic microbial community with high functional redundancy inhabits the cold, oxic subseafloor aquifer.</title>
        <authorList>
            <person name="Tully B.J."/>
            <person name="Wheat C.G."/>
            <person name="Glazer B.T."/>
            <person name="Huber J.A."/>
        </authorList>
    </citation>
    <scope>NUCLEOTIDE SEQUENCE [LARGE SCALE GENOMIC DNA]</scope>
</reference>
<dbReference type="SMART" id="SM00100">
    <property type="entry name" value="cNMP"/>
    <property type="match status" value="1"/>
</dbReference>
<keyword evidence="8" id="KW-0407">Ion channel</keyword>
<dbReference type="PANTHER" id="PTHR45638">
    <property type="entry name" value="CYCLIC NUCLEOTIDE-GATED CATION CHANNEL SUBUNIT A"/>
    <property type="match status" value="1"/>
</dbReference>
<evidence type="ECO:0000256" key="6">
    <source>
        <dbReference type="ARBA" id="ARBA00023136"/>
    </source>
</evidence>
<feature type="domain" description="Cyclic nucleotide-binding" evidence="9">
    <location>
        <begin position="284"/>
        <end position="387"/>
    </location>
</feature>
<dbReference type="AlphaFoldDB" id="A0A2A4T3K3"/>
<dbReference type="SUPFAM" id="SSF51206">
    <property type="entry name" value="cAMP-binding domain-like"/>
    <property type="match status" value="1"/>
</dbReference>
<organism evidence="10 11">
    <name type="scientific">SAR324 cluster bacterium</name>
    <dbReference type="NCBI Taxonomy" id="2024889"/>
    <lineage>
        <taxon>Bacteria</taxon>
        <taxon>Deltaproteobacteria</taxon>
        <taxon>SAR324 cluster</taxon>
    </lineage>
</organism>
<dbReference type="InterPro" id="IPR050866">
    <property type="entry name" value="CNG_cation_channel"/>
</dbReference>
<proteinExistence type="predicted"/>
<evidence type="ECO:0000256" key="5">
    <source>
        <dbReference type="ARBA" id="ARBA00023065"/>
    </source>
</evidence>
<evidence type="ECO:0000256" key="1">
    <source>
        <dbReference type="ARBA" id="ARBA00004141"/>
    </source>
</evidence>
<dbReference type="CDD" id="cd07177">
    <property type="entry name" value="terB_like"/>
    <property type="match status" value="1"/>
</dbReference>
<comment type="subcellular location">
    <subcellularLocation>
        <location evidence="1">Membrane</location>
        <topology evidence="1">Multi-pass membrane protein</topology>
    </subcellularLocation>
</comment>
<evidence type="ECO:0000256" key="4">
    <source>
        <dbReference type="ARBA" id="ARBA00022989"/>
    </source>
</evidence>
<evidence type="ECO:0000313" key="11">
    <source>
        <dbReference type="Proteomes" id="UP000218113"/>
    </source>
</evidence>
<dbReference type="Gene3D" id="2.60.120.10">
    <property type="entry name" value="Jelly Rolls"/>
    <property type="match status" value="1"/>
</dbReference>